<dbReference type="Gene3D" id="3.30.450.20">
    <property type="entry name" value="PAS domain"/>
    <property type="match status" value="2"/>
</dbReference>
<dbReference type="InterPro" id="IPR003660">
    <property type="entry name" value="HAMP_dom"/>
</dbReference>
<evidence type="ECO:0000259" key="6">
    <source>
        <dbReference type="PROSITE" id="PS50111"/>
    </source>
</evidence>
<keyword evidence="5" id="KW-0472">Membrane</keyword>
<reference evidence="8 9" key="1">
    <citation type="submission" date="2017-12" db="EMBL/GenBank/DDBJ databases">
        <title>Complete genome sequence of Herbivorax saccincola GGR1, a novel Cellulosome-producing hydrolytic bacterium in a thermophilic biogas plant, established by Illumina and Nanopore MinION sequencing.</title>
        <authorList>
            <person name="Pechtl A."/>
            <person name="Ruckert C."/>
            <person name="Koeck D.E."/>
            <person name="Maus I."/>
            <person name="Winkler A."/>
            <person name="Kalinowski J."/>
            <person name="Puhler A."/>
            <person name="Schwarz W.W."/>
            <person name="Zverlov V.V."/>
            <person name="Schluter A."/>
            <person name="Liebl W."/>
        </authorList>
    </citation>
    <scope>NUCLEOTIDE SEQUENCE [LARGE SCALE GENOMIC DNA]</scope>
    <source>
        <strain evidence="9">SR1</strain>
    </source>
</reference>
<evidence type="ECO:0000256" key="1">
    <source>
        <dbReference type="ARBA" id="ARBA00023224"/>
    </source>
</evidence>
<keyword evidence="5" id="KW-1133">Transmembrane helix</keyword>
<dbReference type="GO" id="GO:0016020">
    <property type="term" value="C:membrane"/>
    <property type="evidence" value="ECO:0007669"/>
    <property type="project" value="InterPro"/>
</dbReference>
<feature type="transmembrane region" description="Helical" evidence="5">
    <location>
        <begin position="315"/>
        <end position="335"/>
    </location>
</feature>
<dbReference type="Proteomes" id="UP000233534">
    <property type="component" value="Chromosome"/>
</dbReference>
<dbReference type="Gene3D" id="1.10.287.950">
    <property type="entry name" value="Methyl-accepting chemotaxis protein"/>
    <property type="match status" value="1"/>
</dbReference>
<evidence type="ECO:0000313" key="8">
    <source>
        <dbReference type="EMBL" id="AUG59109.1"/>
    </source>
</evidence>
<feature type="region of interest" description="Disordered" evidence="4">
    <location>
        <begin position="655"/>
        <end position="675"/>
    </location>
</feature>
<feature type="domain" description="Methyl-accepting transducer" evidence="6">
    <location>
        <begin position="408"/>
        <end position="644"/>
    </location>
</feature>
<dbReference type="EMBL" id="CP025197">
    <property type="protein sequence ID" value="AUG59109.1"/>
    <property type="molecule type" value="Genomic_DNA"/>
</dbReference>
<dbReference type="PANTHER" id="PTHR32089:SF114">
    <property type="entry name" value="METHYL-ACCEPTING CHEMOTAXIS PROTEIN MCPB"/>
    <property type="match status" value="1"/>
</dbReference>
<proteinExistence type="inferred from homology"/>
<evidence type="ECO:0000256" key="4">
    <source>
        <dbReference type="SAM" id="MobiDB-lite"/>
    </source>
</evidence>
<keyword evidence="5" id="KW-0812">Transmembrane</keyword>
<accession>A0A2K9E6U3</accession>
<comment type="similarity">
    <text evidence="2">Belongs to the methyl-accepting chemotaxis (MCP) protein family.</text>
</comment>
<dbReference type="InterPro" id="IPR004089">
    <property type="entry name" value="MCPsignal_dom"/>
</dbReference>
<dbReference type="GO" id="GO:0007165">
    <property type="term" value="P:signal transduction"/>
    <property type="evidence" value="ECO:0007669"/>
    <property type="project" value="UniProtKB-KW"/>
</dbReference>
<evidence type="ECO:0000256" key="5">
    <source>
        <dbReference type="SAM" id="Phobius"/>
    </source>
</evidence>
<organism evidence="8 9">
    <name type="scientific">Acetivibrio saccincola</name>
    <dbReference type="NCBI Taxonomy" id="1677857"/>
    <lineage>
        <taxon>Bacteria</taxon>
        <taxon>Bacillati</taxon>
        <taxon>Bacillota</taxon>
        <taxon>Clostridia</taxon>
        <taxon>Eubacteriales</taxon>
        <taxon>Oscillospiraceae</taxon>
        <taxon>Acetivibrio</taxon>
    </lineage>
</organism>
<dbReference type="RefSeq" id="WP_101303991.1">
    <property type="nucleotide sequence ID" value="NZ_CP025197.1"/>
</dbReference>
<evidence type="ECO:0000313" key="9">
    <source>
        <dbReference type="Proteomes" id="UP000233534"/>
    </source>
</evidence>
<evidence type="ECO:0000256" key="3">
    <source>
        <dbReference type="PROSITE-ProRule" id="PRU00284"/>
    </source>
</evidence>
<dbReference type="PROSITE" id="PS50111">
    <property type="entry name" value="CHEMOTAXIS_TRANSDUC_2"/>
    <property type="match status" value="1"/>
</dbReference>
<feature type="transmembrane region" description="Helical" evidence="5">
    <location>
        <begin position="41"/>
        <end position="63"/>
    </location>
</feature>
<dbReference type="Pfam" id="PF00672">
    <property type="entry name" value="HAMP"/>
    <property type="match status" value="1"/>
</dbReference>
<evidence type="ECO:0000256" key="2">
    <source>
        <dbReference type="ARBA" id="ARBA00029447"/>
    </source>
</evidence>
<dbReference type="PROSITE" id="PS50885">
    <property type="entry name" value="HAMP"/>
    <property type="match status" value="1"/>
</dbReference>
<protein>
    <submittedName>
        <fullName evidence="8">Methyl-accepting chemotaxis protein McpA</fullName>
    </submittedName>
</protein>
<evidence type="ECO:0000259" key="7">
    <source>
        <dbReference type="PROSITE" id="PS50885"/>
    </source>
</evidence>
<dbReference type="PANTHER" id="PTHR32089">
    <property type="entry name" value="METHYL-ACCEPTING CHEMOTAXIS PROTEIN MCPB"/>
    <property type="match status" value="1"/>
</dbReference>
<keyword evidence="9" id="KW-1185">Reference proteome</keyword>
<feature type="domain" description="HAMP" evidence="7">
    <location>
        <begin position="337"/>
        <end position="389"/>
    </location>
</feature>
<dbReference type="SMART" id="SM00304">
    <property type="entry name" value="HAMP"/>
    <property type="match status" value="1"/>
</dbReference>
<gene>
    <name evidence="8" type="primary">mcpA</name>
    <name evidence="8" type="ORF">HVS_16410</name>
</gene>
<dbReference type="Gene3D" id="6.10.340.10">
    <property type="match status" value="1"/>
</dbReference>
<dbReference type="AlphaFoldDB" id="A0A2K9E6U3"/>
<dbReference type="SUPFAM" id="SSF58104">
    <property type="entry name" value="Methyl-accepting chemotaxis protein (MCP) signaling domain"/>
    <property type="match status" value="1"/>
</dbReference>
<name>A0A2K9E6U3_9FIRM</name>
<sequence length="695" mass="78294">MRDKFLKAVGKFSKRIKNINFKKLFNKDYSVIRRIKVRNRLIISFISISIVPLILVGIFSFLLSKNSINSKIRDYSSQILNQVEKNISSELNSLKDLTLDITTLRELQENMRIIRDVNSQNKALAERQIRDILVSRFINNNSISFVRIVPDNYTPIELHKLVYLNDEAIESMKNLIDENSRSAVITSLKINGEHILVVSRVIYDYRSNQKIGYFFMGIKDENIIDLYKDVNLGDKADIFIIDTEGRYVSNKVKENLGEYYEEIDLVDKIETDKESGAVNFNKHAVIYKKISGTNWILVGKIPFSYINSESNQIRLSIIVFILLFILISIFLSFIISTSISKPLNKIKNLIGEAKKGNLALNAEDNGKDEITDLITDFNQMIESIKKLINQVRDSSKKVIESSKLVRKSANQSHISARQISEVINQVAMGSVDQAEEIGISAESINDLALGINVVEDNMKIVSNVADKTKTLSYNAIEVVRLLNNKAFQTNEASEKVIEDIDDLSENMKEIERIIKTMSLIADQTNLLSLNASIEAAKAGDAGRGFSVVASEVKKLANQSKDSTKDIKNIIMNILNKTKRTKEVAYKANSAVSEQLEIVKKTDESFREINESMRNLMECVKEVSESIKKVLKSKEEAAESIENISAISEETASIAEEVSATTQEQTSASEELSNLSEELEKAAKMLSDAISLFKTE</sequence>
<dbReference type="KEGG" id="hsc:HVS_16410"/>
<keyword evidence="1 3" id="KW-0807">Transducer</keyword>
<dbReference type="SMART" id="SM00283">
    <property type="entry name" value="MA"/>
    <property type="match status" value="1"/>
</dbReference>
<dbReference type="Pfam" id="PF00015">
    <property type="entry name" value="MCPsignal"/>
    <property type="match status" value="1"/>
</dbReference>
<dbReference type="CDD" id="cd06225">
    <property type="entry name" value="HAMP"/>
    <property type="match status" value="1"/>
</dbReference>